<name>A0A9D4V945_ADICA</name>
<accession>A0A9D4V945</accession>
<dbReference type="PANTHER" id="PTHR48104:SF30">
    <property type="entry name" value="METACASPASE-1"/>
    <property type="match status" value="1"/>
</dbReference>
<feature type="domain" description="Peptidase C14 caspase" evidence="2">
    <location>
        <begin position="4"/>
        <end position="382"/>
    </location>
</feature>
<dbReference type="PANTHER" id="PTHR48104">
    <property type="entry name" value="METACASPASE-4"/>
    <property type="match status" value="1"/>
</dbReference>
<comment type="similarity">
    <text evidence="1">Belongs to the peptidase C14B family.</text>
</comment>
<dbReference type="OrthoDB" id="3223806at2759"/>
<evidence type="ECO:0000259" key="2">
    <source>
        <dbReference type="Pfam" id="PF00656"/>
    </source>
</evidence>
<evidence type="ECO:0000256" key="1">
    <source>
        <dbReference type="ARBA" id="ARBA00009005"/>
    </source>
</evidence>
<dbReference type="Proteomes" id="UP000886520">
    <property type="component" value="Chromosome 2"/>
</dbReference>
<reference evidence="3" key="1">
    <citation type="submission" date="2021-01" db="EMBL/GenBank/DDBJ databases">
        <title>Adiantum capillus-veneris genome.</title>
        <authorList>
            <person name="Fang Y."/>
            <person name="Liao Q."/>
        </authorList>
    </citation>
    <scope>NUCLEOTIDE SEQUENCE</scope>
    <source>
        <strain evidence="3">H3</strain>
        <tissue evidence="3">Leaf</tissue>
    </source>
</reference>
<evidence type="ECO:0000313" key="4">
    <source>
        <dbReference type="Proteomes" id="UP000886520"/>
    </source>
</evidence>
<protein>
    <recommendedName>
        <fullName evidence="2">Peptidase C14 caspase domain-containing protein</fullName>
    </recommendedName>
</protein>
<gene>
    <name evidence="3" type="ORF">GOP47_0001527</name>
</gene>
<dbReference type="Gene3D" id="3.40.50.12660">
    <property type="match status" value="2"/>
</dbReference>
<dbReference type="InterPro" id="IPR011600">
    <property type="entry name" value="Pept_C14_caspase"/>
</dbReference>
<dbReference type="AlphaFoldDB" id="A0A9D4V945"/>
<dbReference type="EMBL" id="JABFUD020000003">
    <property type="protein sequence ID" value="KAI5081784.1"/>
    <property type="molecule type" value="Genomic_DNA"/>
</dbReference>
<organism evidence="3 4">
    <name type="scientific">Adiantum capillus-veneris</name>
    <name type="common">Maidenhair fern</name>
    <dbReference type="NCBI Taxonomy" id="13818"/>
    <lineage>
        <taxon>Eukaryota</taxon>
        <taxon>Viridiplantae</taxon>
        <taxon>Streptophyta</taxon>
        <taxon>Embryophyta</taxon>
        <taxon>Tracheophyta</taxon>
        <taxon>Polypodiopsida</taxon>
        <taxon>Polypodiidae</taxon>
        <taxon>Polypodiales</taxon>
        <taxon>Pteridineae</taxon>
        <taxon>Pteridaceae</taxon>
        <taxon>Vittarioideae</taxon>
        <taxon>Adiantum</taxon>
    </lineage>
</organism>
<dbReference type="InterPro" id="IPR050452">
    <property type="entry name" value="Metacaspase"/>
</dbReference>
<comment type="caution">
    <text evidence="3">The sequence shown here is derived from an EMBL/GenBank/DDBJ whole genome shotgun (WGS) entry which is preliminary data.</text>
</comment>
<keyword evidence="4" id="KW-1185">Reference proteome</keyword>
<dbReference type="GO" id="GO:0006508">
    <property type="term" value="P:proteolysis"/>
    <property type="evidence" value="ECO:0007669"/>
    <property type="project" value="InterPro"/>
</dbReference>
<dbReference type="Pfam" id="PF00656">
    <property type="entry name" value="Peptidase_C14"/>
    <property type="match status" value="1"/>
</dbReference>
<evidence type="ECO:0000313" key="3">
    <source>
        <dbReference type="EMBL" id="KAI5081784.1"/>
    </source>
</evidence>
<sequence>MGGKRAAVLVGCNYGGTLAELKGCVNDVWAMHSTLCKRFHFDGAHIQVLVDNDPMLTMPTGANIRRALCTTIASMSSYDDMVFFHFSGHGIRLPPPNVRPSCKLAPSQYDECIVPCDMNLLTDEDIREVVDLLPKGVTLTIVADSCCSGGLIKYEKEQIGDSFTYVGDTSNSATGIEPTSKGVAKKRKRSIGVGSSRSLPISTFIEILQGRNEKKAINISDVRHSLVTMFKEESSIKFKNLLNVASKLVPTCSIDIGNENELQSTSCILESCCQKANSSSSFDLPKPCNVKLGKAPCEDNAILISACQAYESAQDVMPSYTTTKVEFGPLTKSPFGAMTYAILTVLSQLDPNQDITNYDLIMHARKLLADHGLTQQHPGLYCCDDYVKATFLSNKK</sequence>
<proteinExistence type="inferred from homology"/>
<dbReference type="GO" id="GO:0004197">
    <property type="term" value="F:cysteine-type endopeptidase activity"/>
    <property type="evidence" value="ECO:0007669"/>
    <property type="project" value="InterPro"/>
</dbReference>
<dbReference type="GO" id="GO:0005737">
    <property type="term" value="C:cytoplasm"/>
    <property type="evidence" value="ECO:0007669"/>
    <property type="project" value="TreeGrafter"/>
</dbReference>